<keyword evidence="3" id="KW-1185">Reference proteome</keyword>
<gene>
    <name evidence="2" type="ORF">BA177_02960</name>
</gene>
<dbReference type="EMBL" id="CP016268">
    <property type="protein sequence ID" value="ANO52950.1"/>
    <property type="molecule type" value="Genomic_DNA"/>
</dbReference>
<name>A0A193LK67_9GAMM</name>
<dbReference type="SUPFAM" id="SSF56281">
    <property type="entry name" value="Metallo-hydrolase/oxidoreductase"/>
    <property type="match status" value="1"/>
</dbReference>
<dbReference type="PANTHER" id="PTHR43546:SF3">
    <property type="entry name" value="UPF0173 METAL-DEPENDENT HYDROLASE MJ1163"/>
    <property type="match status" value="1"/>
</dbReference>
<dbReference type="InterPro" id="IPR001279">
    <property type="entry name" value="Metallo-B-lactamas"/>
</dbReference>
<sequence>MPLAVATPATNSTDKVTMTWLGITTLLFDDGETQIITDATFSRHSLLDIVLFRPLESDIARINFALDEYGIDRLAAIIPLHSHFDHAIDAGHVANRTGAMILGSESTANIARGSKVPVDQYQTLQFGESRYFGKFTVTLLESRHVAQLPNDGYFFPGHIDSPLQQPAPVNAWQGGAVYSVLISHPDGTVLIKGSAGFLPGELEQRQADVAVVSIAGLERLGRDYTDDYWREIIAASGARRVYAVHHDDFTQPPGQLALFPDIVDDVVSSSSWLRDIATLQEPPVEVLLPPLGQPAILF</sequence>
<proteinExistence type="predicted"/>
<dbReference type="Proteomes" id="UP000092695">
    <property type="component" value="Chromosome"/>
</dbReference>
<accession>A0A193LK67</accession>
<dbReference type="InterPro" id="IPR050114">
    <property type="entry name" value="UPF0173_UPF0282_UlaG_hydrolase"/>
</dbReference>
<dbReference type="AlphaFoldDB" id="A0A193LK67"/>
<feature type="domain" description="Metallo-beta-lactamase" evidence="1">
    <location>
        <begin position="64"/>
        <end position="202"/>
    </location>
</feature>
<evidence type="ECO:0000259" key="1">
    <source>
        <dbReference type="Pfam" id="PF00753"/>
    </source>
</evidence>
<evidence type="ECO:0000313" key="3">
    <source>
        <dbReference type="Proteomes" id="UP000092695"/>
    </source>
</evidence>
<dbReference type="STRING" id="1548547.BA177_02960"/>
<dbReference type="InterPro" id="IPR036866">
    <property type="entry name" value="RibonucZ/Hydroxyglut_hydro"/>
</dbReference>
<evidence type="ECO:0000313" key="2">
    <source>
        <dbReference type="EMBL" id="ANO52950.1"/>
    </source>
</evidence>
<dbReference type="Pfam" id="PF00753">
    <property type="entry name" value="Lactamase_B"/>
    <property type="match status" value="1"/>
</dbReference>
<protein>
    <recommendedName>
        <fullName evidence="1">Metallo-beta-lactamase domain-containing protein</fullName>
    </recommendedName>
</protein>
<reference evidence="2 3" key="1">
    <citation type="submission" date="2016-06" db="EMBL/GenBank/DDBJ databases">
        <title>Complete genome sequence of a deep-branching marine Gamma Proteobacterium Woeseia oceani type strain XK5.</title>
        <authorList>
            <person name="Mu D."/>
            <person name="Du Z."/>
        </authorList>
    </citation>
    <scope>NUCLEOTIDE SEQUENCE [LARGE SCALE GENOMIC DNA]</scope>
    <source>
        <strain evidence="2 3">XK5</strain>
    </source>
</reference>
<dbReference type="PANTHER" id="PTHR43546">
    <property type="entry name" value="UPF0173 METAL-DEPENDENT HYDROLASE MJ1163-RELATED"/>
    <property type="match status" value="1"/>
</dbReference>
<dbReference type="Gene3D" id="3.60.15.10">
    <property type="entry name" value="Ribonuclease Z/Hydroxyacylglutathione hydrolase-like"/>
    <property type="match status" value="1"/>
</dbReference>
<organism evidence="2 3">
    <name type="scientific">Woeseia oceani</name>
    <dbReference type="NCBI Taxonomy" id="1548547"/>
    <lineage>
        <taxon>Bacteria</taxon>
        <taxon>Pseudomonadati</taxon>
        <taxon>Pseudomonadota</taxon>
        <taxon>Gammaproteobacteria</taxon>
        <taxon>Woeseiales</taxon>
        <taxon>Woeseiaceae</taxon>
        <taxon>Woeseia</taxon>
    </lineage>
</organism>
<dbReference type="KEGG" id="woc:BA177_02960"/>